<evidence type="ECO:0000256" key="1">
    <source>
        <dbReference type="ARBA" id="ARBA00022723"/>
    </source>
</evidence>
<dbReference type="PANTHER" id="PTHR11709">
    <property type="entry name" value="MULTI-COPPER OXIDASE"/>
    <property type="match status" value="1"/>
</dbReference>
<comment type="caution">
    <text evidence="7">The sequence shown here is derived from an EMBL/GenBank/DDBJ whole genome shotgun (WGS) entry which is preliminary data.</text>
</comment>
<organism evidence="7 8">
    <name type="scientific">Paraliobacillus quinghaiensis</name>
    <dbReference type="NCBI Taxonomy" id="470815"/>
    <lineage>
        <taxon>Bacteria</taxon>
        <taxon>Bacillati</taxon>
        <taxon>Bacillota</taxon>
        <taxon>Bacilli</taxon>
        <taxon>Bacillales</taxon>
        <taxon>Bacillaceae</taxon>
        <taxon>Paraliobacillus</taxon>
    </lineage>
</organism>
<protein>
    <submittedName>
        <fullName evidence="7">Oxidase (Copper-binding protein)</fullName>
    </submittedName>
</protein>
<dbReference type="InterPro" id="IPR033138">
    <property type="entry name" value="Cu_oxidase_CS"/>
</dbReference>
<feature type="domain" description="Plastocyanin-like" evidence="5">
    <location>
        <begin position="390"/>
        <end position="492"/>
    </location>
</feature>
<evidence type="ECO:0000259" key="4">
    <source>
        <dbReference type="Pfam" id="PF00394"/>
    </source>
</evidence>
<dbReference type="Pfam" id="PF00394">
    <property type="entry name" value="Cu-oxidase"/>
    <property type="match status" value="1"/>
</dbReference>
<dbReference type="InterPro" id="IPR008972">
    <property type="entry name" value="Cupredoxin"/>
</dbReference>
<accession>A0A917WT24</accession>
<dbReference type="Gene3D" id="2.60.40.420">
    <property type="entry name" value="Cupredoxins - blue copper proteins"/>
    <property type="match status" value="2"/>
</dbReference>
<feature type="domain" description="Plastocyanin-like" evidence="6">
    <location>
        <begin position="67"/>
        <end position="181"/>
    </location>
</feature>
<dbReference type="AlphaFoldDB" id="A0A917WT24"/>
<reference evidence="7" key="1">
    <citation type="journal article" date="2014" name="Int. J. Syst. Evol. Microbiol.">
        <title>Complete genome sequence of Corynebacterium casei LMG S-19264T (=DSM 44701T), isolated from a smear-ripened cheese.</title>
        <authorList>
            <consortium name="US DOE Joint Genome Institute (JGI-PGF)"/>
            <person name="Walter F."/>
            <person name="Albersmeier A."/>
            <person name="Kalinowski J."/>
            <person name="Ruckert C."/>
        </authorList>
    </citation>
    <scope>NUCLEOTIDE SEQUENCE</scope>
    <source>
        <strain evidence="7">CGMCC 1.6333</strain>
    </source>
</reference>
<keyword evidence="2" id="KW-0560">Oxidoreductase</keyword>
<dbReference type="InterPro" id="IPR045087">
    <property type="entry name" value="Cu-oxidase_fam"/>
</dbReference>
<evidence type="ECO:0000256" key="2">
    <source>
        <dbReference type="ARBA" id="ARBA00023002"/>
    </source>
</evidence>
<dbReference type="RefSeq" id="WP_117153859.1">
    <property type="nucleotide sequence ID" value="NZ_BMLG01000005.1"/>
</dbReference>
<evidence type="ECO:0000259" key="5">
    <source>
        <dbReference type="Pfam" id="PF07731"/>
    </source>
</evidence>
<keyword evidence="3" id="KW-0186">Copper</keyword>
<dbReference type="Pfam" id="PF07731">
    <property type="entry name" value="Cu-oxidase_2"/>
    <property type="match status" value="1"/>
</dbReference>
<sequence>MMNKKITGSIIILLLLVVWGSSYLKSPFYSESSDGVSIPATENSESILDLDTVSAEGRPVKTVNLTAEKTTWKLSDTKSVEAWTYNGTVPGETIRVTEGDFLQVNLTNELEVPVSIHWHGVVLPNRMDGVPGLTQDAVQPGETFTYEFVANNPGTYWYHSHQNSADQVDMGLYAPLIIEEDDEQYEQDEVFIIDEWAVNQNKWDMSNMMGGMMNDGIAGNGEGDTIQMYDTFSVNGKSGTSIESLVMEKGKTARLRFINAGYQQHQLVFPKGSMEVIANDAEDVIGSRGDSNILEIAPGERIDVAFTKQSSDMEVIGENPQVEHAVEMIIPVVTKKQDDIGSERLLVSVGTDTVADGTSYGSAKLIFEDEPKVDVSYEMNLSMGMNMGQGMGFQINGETFPDTPPIKVSKGDIVKVTMTNNGRMNHPMHLHGHKFQVAEKNDSALKSPVVKDIIHVKPGESFTIYFKADNKGQWLFHCHDNNHAEMGMVTIVDYNNVYSPFQQQ</sequence>
<dbReference type="CDD" id="cd13860">
    <property type="entry name" value="CuRO_1_2dMco_1"/>
    <property type="match status" value="1"/>
</dbReference>
<evidence type="ECO:0000259" key="6">
    <source>
        <dbReference type="Pfam" id="PF07732"/>
    </source>
</evidence>
<name>A0A917WT24_9BACI</name>
<dbReference type="SUPFAM" id="SSF49503">
    <property type="entry name" value="Cupredoxins"/>
    <property type="match status" value="3"/>
</dbReference>
<dbReference type="CDD" id="cd04202">
    <property type="entry name" value="CuRO_D2_2dMcoN_like"/>
    <property type="match status" value="1"/>
</dbReference>
<dbReference type="Pfam" id="PF07732">
    <property type="entry name" value="Cu-oxidase_3"/>
    <property type="match status" value="1"/>
</dbReference>
<keyword evidence="1" id="KW-0479">Metal-binding</keyword>
<reference evidence="7" key="2">
    <citation type="submission" date="2020-09" db="EMBL/GenBank/DDBJ databases">
        <authorList>
            <person name="Sun Q."/>
            <person name="Zhou Y."/>
        </authorList>
    </citation>
    <scope>NUCLEOTIDE SEQUENCE</scope>
    <source>
        <strain evidence="7">CGMCC 1.6333</strain>
    </source>
</reference>
<dbReference type="PROSITE" id="PS00080">
    <property type="entry name" value="MULTICOPPER_OXIDASE2"/>
    <property type="match status" value="1"/>
</dbReference>
<feature type="domain" description="Plastocyanin-like" evidence="4">
    <location>
        <begin position="223"/>
        <end position="310"/>
    </location>
</feature>
<evidence type="ECO:0000256" key="3">
    <source>
        <dbReference type="ARBA" id="ARBA00023008"/>
    </source>
</evidence>
<dbReference type="EMBL" id="BMLG01000005">
    <property type="protein sequence ID" value="GGM29468.1"/>
    <property type="molecule type" value="Genomic_DNA"/>
</dbReference>
<dbReference type="OrthoDB" id="9757546at2"/>
<dbReference type="InterPro" id="IPR002355">
    <property type="entry name" value="Cu_oxidase_Cu_BS"/>
</dbReference>
<dbReference type="PROSITE" id="PS00079">
    <property type="entry name" value="MULTICOPPER_OXIDASE1"/>
    <property type="match status" value="1"/>
</dbReference>
<gene>
    <name evidence="7" type="ORF">GCM10011351_14480</name>
</gene>
<dbReference type="InterPro" id="IPR011706">
    <property type="entry name" value="Cu-oxidase_C"/>
</dbReference>
<proteinExistence type="predicted"/>
<dbReference type="PANTHER" id="PTHR11709:SF394">
    <property type="entry name" value="FI03373P-RELATED"/>
    <property type="match status" value="1"/>
</dbReference>
<dbReference type="InterPro" id="IPR011707">
    <property type="entry name" value="Cu-oxidase-like_N"/>
</dbReference>
<evidence type="ECO:0000313" key="7">
    <source>
        <dbReference type="EMBL" id="GGM29468.1"/>
    </source>
</evidence>
<keyword evidence="8" id="KW-1185">Reference proteome</keyword>
<dbReference type="GO" id="GO:0016491">
    <property type="term" value="F:oxidoreductase activity"/>
    <property type="evidence" value="ECO:0007669"/>
    <property type="project" value="UniProtKB-KW"/>
</dbReference>
<dbReference type="InterPro" id="IPR001117">
    <property type="entry name" value="Cu-oxidase_2nd"/>
</dbReference>
<dbReference type="GO" id="GO:0005507">
    <property type="term" value="F:copper ion binding"/>
    <property type="evidence" value="ECO:0007669"/>
    <property type="project" value="InterPro"/>
</dbReference>
<evidence type="ECO:0000313" key="8">
    <source>
        <dbReference type="Proteomes" id="UP000618460"/>
    </source>
</evidence>
<dbReference type="Proteomes" id="UP000618460">
    <property type="component" value="Unassembled WGS sequence"/>
</dbReference>